<name>A0ABP1QY99_9HEXA</name>
<gene>
    <name evidence="1" type="ORF">ODALV1_LOCUS16525</name>
</gene>
<reference evidence="1 2" key="1">
    <citation type="submission" date="2024-08" db="EMBL/GenBank/DDBJ databases">
        <authorList>
            <person name="Cucini C."/>
            <person name="Frati F."/>
        </authorList>
    </citation>
    <scope>NUCLEOTIDE SEQUENCE [LARGE SCALE GENOMIC DNA]</scope>
</reference>
<organism evidence="1 2">
    <name type="scientific">Orchesella dallaii</name>
    <dbReference type="NCBI Taxonomy" id="48710"/>
    <lineage>
        <taxon>Eukaryota</taxon>
        <taxon>Metazoa</taxon>
        <taxon>Ecdysozoa</taxon>
        <taxon>Arthropoda</taxon>
        <taxon>Hexapoda</taxon>
        <taxon>Collembola</taxon>
        <taxon>Entomobryomorpha</taxon>
        <taxon>Entomobryoidea</taxon>
        <taxon>Orchesellidae</taxon>
        <taxon>Orchesellinae</taxon>
        <taxon>Orchesella</taxon>
    </lineage>
</organism>
<sequence>MGFCFADSDGPFFETFSPKPKIVFFRNFNAPNRNHNINIRLKSSSRTSIRYMWVPNSGACKIPITQ</sequence>
<dbReference type="EMBL" id="CAXLJM020000050">
    <property type="protein sequence ID" value="CAL8114566.1"/>
    <property type="molecule type" value="Genomic_DNA"/>
</dbReference>
<proteinExistence type="predicted"/>
<accession>A0ABP1QY99</accession>
<dbReference type="Proteomes" id="UP001642540">
    <property type="component" value="Unassembled WGS sequence"/>
</dbReference>
<keyword evidence="2" id="KW-1185">Reference proteome</keyword>
<evidence type="ECO:0000313" key="2">
    <source>
        <dbReference type="Proteomes" id="UP001642540"/>
    </source>
</evidence>
<evidence type="ECO:0000313" key="1">
    <source>
        <dbReference type="EMBL" id="CAL8114566.1"/>
    </source>
</evidence>
<comment type="caution">
    <text evidence="1">The sequence shown here is derived from an EMBL/GenBank/DDBJ whole genome shotgun (WGS) entry which is preliminary data.</text>
</comment>
<protein>
    <submittedName>
        <fullName evidence="1">Uncharacterized protein</fullName>
    </submittedName>
</protein>